<dbReference type="AlphaFoldDB" id="A0A317X5C7"/>
<name>A0A317X5C7_9EURO</name>
<proteinExistence type="predicted"/>
<gene>
    <name evidence="1" type="ORF">BO94DRAFT_459839</name>
</gene>
<dbReference type="GeneID" id="37110002"/>
<dbReference type="OrthoDB" id="4323953at2759"/>
<dbReference type="EMBL" id="MSFK01000006">
    <property type="protein sequence ID" value="PWY93779.1"/>
    <property type="molecule type" value="Genomic_DNA"/>
</dbReference>
<keyword evidence="2" id="KW-1185">Reference proteome</keyword>
<sequence length="390" mass="44068">MNDPLKSYLRFSDTDRHPHTPALEITLTAPRNFYTQNPTGNFFTVTVARSKEHESKPCHFCWSPNTDEGFRVFRHLPCGGLEEVEVQLNCFSPETQRSDPLHLWSLGADNDDAVSWNFILGEKLSRAVEKSEWITYELFWPGGEVYLWDWEAKENAGLEPKSIPMVLPGGARCSFSLIEGDVPPPPPRPRTPPVLDLDATSVTPGTPILSLEIDGPPTWRVQENWPLTWKLTYHGVSGDETPQPITFSVSDLDDWGVFCVYRRGQDTGEWDSWHSYTTPGCSGFTEEDVPCSVGTSEAFMSLRPNETWCEVQKLEIMHSLPEDARAKEVLRYRLKGCKLTWWNWGTKEDHMDTTVTVTGFGDTIIDPPDNDGRSEVVIPASNTVEFTVVN</sequence>
<dbReference type="STRING" id="1450535.A0A317X5C7"/>
<dbReference type="RefSeq" id="XP_025470540.1">
    <property type="nucleotide sequence ID" value="XM_025607859.1"/>
</dbReference>
<evidence type="ECO:0000313" key="2">
    <source>
        <dbReference type="Proteomes" id="UP000246702"/>
    </source>
</evidence>
<evidence type="ECO:0000313" key="1">
    <source>
        <dbReference type="EMBL" id="PWY93779.1"/>
    </source>
</evidence>
<dbReference type="Proteomes" id="UP000246702">
    <property type="component" value="Unassembled WGS sequence"/>
</dbReference>
<comment type="caution">
    <text evidence="1">The sequence shown here is derived from an EMBL/GenBank/DDBJ whole genome shotgun (WGS) entry which is preliminary data.</text>
</comment>
<organism evidence="1 2">
    <name type="scientific">Aspergillus sclerotioniger CBS 115572</name>
    <dbReference type="NCBI Taxonomy" id="1450535"/>
    <lineage>
        <taxon>Eukaryota</taxon>
        <taxon>Fungi</taxon>
        <taxon>Dikarya</taxon>
        <taxon>Ascomycota</taxon>
        <taxon>Pezizomycotina</taxon>
        <taxon>Eurotiomycetes</taxon>
        <taxon>Eurotiomycetidae</taxon>
        <taxon>Eurotiales</taxon>
        <taxon>Aspergillaceae</taxon>
        <taxon>Aspergillus</taxon>
        <taxon>Aspergillus subgen. Circumdati</taxon>
    </lineage>
</organism>
<accession>A0A317X5C7</accession>
<protein>
    <submittedName>
        <fullName evidence="1">Uncharacterized protein</fullName>
    </submittedName>
</protein>
<reference evidence="1 2" key="1">
    <citation type="submission" date="2016-12" db="EMBL/GenBank/DDBJ databases">
        <title>The genomes of Aspergillus section Nigri reveals drivers in fungal speciation.</title>
        <authorList>
            <consortium name="DOE Joint Genome Institute"/>
            <person name="Vesth T.C."/>
            <person name="Nybo J."/>
            <person name="Theobald S."/>
            <person name="Brandl J."/>
            <person name="Frisvad J.C."/>
            <person name="Nielsen K.F."/>
            <person name="Lyhne E.K."/>
            <person name="Kogle M.E."/>
            <person name="Kuo A."/>
            <person name="Riley R."/>
            <person name="Clum A."/>
            <person name="Nolan M."/>
            <person name="Lipzen A."/>
            <person name="Salamov A."/>
            <person name="Henrissat B."/>
            <person name="Wiebenga A."/>
            <person name="De Vries R.P."/>
            <person name="Grigoriev I.V."/>
            <person name="Mortensen U.H."/>
            <person name="Andersen M.R."/>
            <person name="Baker S.E."/>
        </authorList>
    </citation>
    <scope>NUCLEOTIDE SEQUENCE [LARGE SCALE GENOMIC DNA]</scope>
    <source>
        <strain evidence="1 2">CBS 115572</strain>
    </source>
</reference>